<dbReference type="AlphaFoldDB" id="A0A4R6S0U6"/>
<feature type="signal peptide" evidence="1">
    <location>
        <begin position="1"/>
        <end position="25"/>
    </location>
</feature>
<proteinExistence type="predicted"/>
<accession>A0A4R6S0U6</accession>
<dbReference type="Gene3D" id="1.50.10.10">
    <property type="match status" value="1"/>
</dbReference>
<feature type="chain" id="PRO_5020620426" evidence="1">
    <location>
        <begin position="26"/>
        <end position="639"/>
    </location>
</feature>
<dbReference type="Proteomes" id="UP000295444">
    <property type="component" value="Unassembled WGS sequence"/>
</dbReference>
<evidence type="ECO:0000313" key="3">
    <source>
        <dbReference type="EMBL" id="TDP92235.1"/>
    </source>
</evidence>
<dbReference type="RefSeq" id="WP_133853756.1">
    <property type="nucleotide sequence ID" value="NZ_SNXZ01000008.1"/>
</dbReference>
<evidence type="ECO:0000259" key="2">
    <source>
        <dbReference type="Pfam" id="PF10633"/>
    </source>
</evidence>
<protein>
    <submittedName>
        <fullName evidence="3">Alpha-galactosidase-like protein</fullName>
    </submittedName>
</protein>
<dbReference type="OrthoDB" id="614750at2"/>
<feature type="domain" description="Alpha-galactosidase NEW3" evidence="2">
    <location>
        <begin position="558"/>
        <end position="621"/>
    </location>
</feature>
<name>A0A4R6S0U6_LABRH</name>
<dbReference type="GO" id="GO:0005975">
    <property type="term" value="P:carbohydrate metabolic process"/>
    <property type="evidence" value="ECO:0007669"/>
    <property type="project" value="InterPro"/>
</dbReference>
<dbReference type="InterPro" id="IPR018905">
    <property type="entry name" value="A-galactase_NEW3"/>
</dbReference>
<dbReference type="SUPFAM" id="SSF48208">
    <property type="entry name" value="Six-hairpin glycosidases"/>
    <property type="match status" value="2"/>
</dbReference>
<reference evidence="3 4" key="1">
    <citation type="submission" date="2019-03" db="EMBL/GenBank/DDBJ databases">
        <title>Genomic Encyclopedia of Type Strains, Phase IV (KMG-IV): sequencing the most valuable type-strain genomes for metagenomic binning, comparative biology and taxonomic classification.</title>
        <authorList>
            <person name="Goeker M."/>
        </authorList>
    </citation>
    <scope>NUCLEOTIDE SEQUENCE [LARGE SCALE GENOMIC DNA]</scope>
    <source>
        <strain evidence="3 4">DSM 45361</strain>
    </source>
</reference>
<sequence length="639" mass="68189">MRVLLGAASIAAILGTGIVVTPASAAAALPPNQILGLFDSSYASIAARVSHLGYAPTSLTGTYGAMYTRDASVQAMALTAAGDTTRAEAILSYVLRYSAASGQAQLPHRIYDTKNVLTTSRQADVSQRVYDLSVLPRGATQAMPVPGTVSAVDVWLSRGASTSGKVRATLIAGTGSAAQTVDSQTIPIADVPTGSGGWVTVEFRPPLTAEAPTAYSIKLAGIDSPAVTWWGAGAGKASYQERTTDFRLSGYDMFDETDQLFSVALAWARVFPKSSLGFRYETWPLIRGFVDYYLSTPGYFNTSMNLIRNPILDDEGYHNTYDLLTNVFTAQALHELAPIADGYLDPATASRYRQFAAKITRGINANLVTTVDGNRIYGEKYEIGSTTVFSPGYSFVNLSPLAAGWYGMDDTIMANTVQAYFAHESKNWSGVTMLSSMQDYGGSGHNRWVLTKSFSWELRFAAKNGDTGRVGEIDTFLQRFDPDIVQPIAEGWILDDTGTVTMTDPANQEHASWYLLGLLQSYPRLAPRSASISQALKTTPELTVSMPAHVTAAFTVNSTLFNTLASSSDFTVSADAPSGWTVSTTSAVDGTLRAGDSAPVAWTVTPPPGYSGPVDLTVSARLGGHTVTKHVFTTVANPA</sequence>
<dbReference type="Pfam" id="PF10633">
    <property type="entry name" value="NPCBM_assoc"/>
    <property type="match status" value="1"/>
</dbReference>
<gene>
    <name evidence="3" type="ORF">EV186_108448</name>
</gene>
<organism evidence="3 4">
    <name type="scientific">Labedaea rhizosphaerae</name>
    <dbReference type="NCBI Taxonomy" id="598644"/>
    <lineage>
        <taxon>Bacteria</taxon>
        <taxon>Bacillati</taxon>
        <taxon>Actinomycetota</taxon>
        <taxon>Actinomycetes</taxon>
        <taxon>Pseudonocardiales</taxon>
        <taxon>Pseudonocardiaceae</taxon>
        <taxon>Labedaea</taxon>
    </lineage>
</organism>
<dbReference type="EMBL" id="SNXZ01000008">
    <property type="protein sequence ID" value="TDP92235.1"/>
    <property type="molecule type" value="Genomic_DNA"/>
</dbReference>
<evidence type="ECO:0000256" key="1">
    <source>
        <dbReference type="SAM" id="SignalP"/>
    </source>
</evidence>
<dbReference type="InterPro" id="IPR012341">
    <property type="entry name" value="6hp_glycosidase-like_sf"/>
</dbReference>
<evidence type="ECO:0000313" key="4">
    <source>
        <dbReference type="Proteomes" id="UP000295444"/>
    </source>
</evidence>
<keyword evidence="1" id="KW-0732">Signal</keyword>
<comment type="caution">
    <text evidence="3">The sequence shown here is derived from an EMBL/GenBank/DDBJ whole genome shotgun (WGS) entry which is preliminary data.</text>
</comment>
<dbReference type="InterPro" id="IPR008928">
    <property type="entry name" value="6-hairpin_glycosidase_sf"/>
</dbReference>
<keyword evidence="4" id="KW-1185">Reference proteome</keyword>